<reference evidence="1" key="1">
    <citation type="submission" date="2015-12" db="EMBL/GenBank/DDBJ databases">
        <title>Gene expression during late stages of embryo sac development: a critical building block for successful pollen-pistil interactions.</title>
        <authorList>
            <person name="Liu Y."/>
            <person name="Joly V."/>
            <person name="Sabar M."/>
            <person name="Matton D.P."/>
        </authorList>
    </citation>
    <scope>NUCLEOTIDE SEQUENCE</scope>
</reference>
<protein>
    <submittedName>
        <fullName evidence="1">Putative ovule protein</fullName>
    </submittedName>
</protein>
<dbReference type="EMBL" id="GEDG01040236">
    <property type="protein sequence ID" value="JAP06810.1"/>
    <property type="molecule type" value="Transcribed_RNA"/>
</dbReference>
<dbReference type="AlphaFoldDB" id="A0A0V0GFW2"/>
<sequence>LGFFKNIIGCVSDTPKIVYFWRIQHEYGDIFGESEQLSSGMSLMHLILFKPSPLISSIIHLFFSFSCH</sequence>
<organism evidence="1">
    <name type="scientific">Solanum chacoense</name>
    <name type="common">Chaco potato</name>
    <dbReference type="NCBI Taxonomy" id="4108"/>
    <lineage>
        <taxon>Eukaryota</taxon>
        <taxon>Viridiplantae</taxon>
        <taxon>Streptophyta</taxon>
        <taxon>Embryophyta</taxon>
        <taxon>Tracheophyta</taxon>
        <taxon>Spermatophyta</taxon>
        <taxon>Magnoliopsida</taxon>
        <taxon>eudicotyledons</taxon>
        <taxon>Gunneridae</taxon>
        <taxon>Pentapetalae</taxon>
        <taxon>asterids</taxon>
        <taxon>lamiids</taxon>
        <taxon>Solanales</taxon>
        <taxon>Solanaceae</taxon>
        <taxon>Solanoideae</taxon>
        <taxon>Solaneae</taxon>
        <taxon>Solanum</taxon>
    </lineage>
</organism>
<evidence type="ECO:0000313" key="1">
    <source>
        <dbReference type="EMBL" id="JAP06810.1"/>
    </source>
</evidence>
<name>A0A0V0GFW2_SOLCH</name>
<proteinExistence type="predicted"/>
<feature type="non-terminal residue" evidence="1">
    <location>
        <position position="1"/>
    </location>
</feature>
<accession>A0A0V0GFW2</accession>